<feature type="compositionally biased region" description="Basic residues" evidence="8">
    <location>
        <begin position="597"/>
        <end position="607"/>
    </location>
</feature>
<accession>A0ABN7P1R7</accession>
<evidence type="ECO:0000259" key="9">
    <source>
        <dbReference type="Pfam" id="PF10189"/>
    </source>
</evidence>
<comment type="similarity">
    <text evidence="3">Belongs to the Integrator subunit 3 family.</text>
</comment>
<evidence type="ECO:0000259" key="10">
    <source>
        <dbReference type="Pfam" id="PF24566"/>
    </source>
</evidence>
<comment type="subcellular location">
    <subcellularLocation>
        <location evidence="2">Cytoplasm</location>
    </subcellularLocation>
    <subcellularLocation>
        <location evidence="1">Nucleus</location>
    </subcellularLocation>
</comment>
<feature type="region of interest" description="Disordered" evidence="8">
    <location>
        <begin position="89"/>
        <end position="160"/>
    </location>
</feature>
<protein>
    <recommendedName>
        <fullName evidence="6">SOSS complex subunit A homolog</fullName>
    </recommendedName>
</protein>
<feature type="domain" description="Integrator complex subunit 3 N-terminal" evidence="9">
    <location>
        <begin position="1"/>
        <end position="72"/>
    </location>
</feature>
<feature type="region of interest" description="Disordered" evidence="8">
    <location>
        <begin position="596"/>
        <end position="629"/>
    </location>
</feature>
<evidence type="ECO:0000256" key="1">
    <source>
        <dbReference type="ARBA" id="ARBA00004123"/>
    </source>
</evidence>
<evidence type="ECO:0000313" key="12">
    <source>
        <dbReference type="Proteomes" id="UP001153148"/>
    </source>
</evidence>
<reference evidence="11" key="1">
    <citation type="submission" date="2021-03" db="EMBL/GenBank/DDBJ databases">
        <authorList>
            <person name="Tran Van P."/>
        </authorList>
    </citation>
    <scope>NUCLEOTIDE SEQUENCE</scope>
</reference>
<dbReference type="Proteomes" id="UP001153148">
    <property type="component" value="Unassembled WGS sequence"/>
</dbReference>
<evidence type="ECO:0000256" key="2">
    <source>
        <dbReference type="ARBA" id="ARBA00004496"/>
    </source>
</evidence>
<keyword evidence="4" id="KW-0963">Cytoplasm</keyword>
<dbReference type="PANTHER" id="PTHR13587:SF7">
    <property type="entry name" value="INTEGRATOR COMPLEX SUBUNIT 3"/>
    <property type="match status" value="1"/>
</dbReference>
<dbReference type="EMBL" id="CAJPIN010009300">
    <property type="protein sequence ID" value="CAG2059366.1"/>
    <property type="molecule type" value="Genomic_DNA"/>
</dbReference>
<evidence type="ECO:0000313" key="11">
    <source>
        <dbReference type="EMBL" id="CAG2059366.1"/>
    </source>
</evidence>
<feature type="compositionally biased region" description="Acidic residues" evidence="8">
    <location>
        <begin position="143"/>
        <end position="160"/>
    </location>
</feature>
<sequence length="682" mass="76528">MHNSMRSHPAVTATLLDFLCRIIPNFYPALSDKVRAGIFSSLQQILEKRVLPSLGPLFDSKNLDRDLRVMVREVFKEFCVPPSEGVKMEEFPSIPTPPNMKDEPVGLGGPHINHASSPINNHVGGESEPMFSDDDEDRRAEEDNVIEDEENVDDDEDDDDIPLAKVRLKDKPSDDKSPSLDPELVQQLDGEFRRAVESLHVEKDNEARCQAMERLVQLVLQEDDLDTDIMTTLGSCLCHVLREQFDDKVFPKEMSDESIEDSIGRPLFVMFRNVVQMPDDSRRLLLLNLLGEMATQRPQIGYLLLYFLKACKLNEAKAQVYIDLAQSLEKDLEKCLLADLKLCQEDDVELFCWLVPEVYTQFPQVAVGHAQLLSLVVSTVDASQLQCLVCHILQGRLVMFRADSFRALLSASLSWETYEQYCLWQLVTAHGIPIDYVLPILPRLEFSTNAEALTSILLMLKQERPTAELLKHLLSREVRPPGDVFVLSTLKYWCREHEEKLGELISALLSSRYPNTSPNKRKRGGGGKGNATSGPPTADQVLGHLDQLRQSSCRLYGLDSIQRALQQAQASCSDSQRKRFGDLFALAEVDEVETTSKKRGVVGRKGKGAGAKSRAPAREVSDTSEESSEEASLHNIRLLGVLLLVSFNTGDKRSKRQGEEEIVKPKHAKKRKKVIPVGSDSD</sequence>
<dbReference type="InterPro" id="IPR056518">
    <property type="entry name" value="HEAT_Ints3_C"/>
</dbReference>
<comment type="function">
    <text evidence="7">Component of the integrator complex, a multiprotein complex that terminates RNA polymerase II (Pol II) transcription in the promoter-proximal region of genes. The integrator complex provides a quality checkpoint during transcription elongation by driving premature transcription termination of transcripts that are unfavorably configured for transcriptional elongation: the complex terminates transcription by (1) catalyzing dephosphorylation of the C-terminal domain (CTD) of Pol II subunit Polr2A/Rbp1 and Spt5, and (2) degrading the exiting nascent RNA transcript via endonuclease activity. The integrator complex is also involved in the 3'-end processing of the U7 snRNA, and also the spliceosomal snRNAs U1, U2, U4 and U5.</text>
</comment>
<name>A0ABN7P1R7_TIMPD</name>
<evidence type="ECO:0000256" key="8">
    <source>
        <dbReference type="SAM" id="MobiDB-lite"/>
    </source>
</evidence>
<gene>
    <name evidence="11" type="ORF">TPAB3V08_LOCUS6330</name>
</gene>
<feature type="region of interest" description="Disordered" evidence="8">
    <location>
        <begin position="652"/>
        <end position="682"/>
    </location>
</feature>
<evidence type="ECO:0000256" key="5">
    <source>
        <dbReference type="ARBA" id="ARBA00023242"/>
    </source>
</evidence>
<feature type="region of interest" description="Disordered" evidence="8">
    <location>
        <begin position="515"/>
        <end position="540"/>
    </location>
</feature>
<dbReference type="InterPro" id="IPR045334">
    <property type="entry name" value="INTS3"/>
</dbReference>
<proteinExistence type="inferred from homology"/>
<comment type="caution">
    <text evidence="11">The sequence shown here is derived from an EMBL/GenBank/DDBJ whole genome shotgun (WGS) entry which is preliminary data.</text>
</comment>
<evidence type="ECO:0000256" key="6">
    <source>
        <dbReference type="ARBA" id="ARBA00032741"/>
    </source>
</evidence>
<keyword evidence="12" id="KW-1185">Reference proteome</keyword>
<feature type="compositionally biased region" description="Basic residues" evidence="8">
    <location>
        <begin position="665"/>
        <end position="674"/>
    </location>
</feature>
<organism evidence="11 12">
    <name type="scientific">Timema podura</name>
    <name type="common">Walking stick</name>
    <dbReference type="NCBI Taxonomy" id="61482"/>
    <lineage>
        <taxon>Eukaryota</taxon>
        <taxon>Metazoa</taxon>
        <taxon>Ecdysozoa</taxon>
        <taxon>Arthropoda</taxon>
        <taxon>Hexapoda</taxon>
        <taxon>Insecta</taxon>
        <taxon>Pterygota</taxon>
        <taxon>Neoptera</taxon>
        <taxon>Polyneoptera</taxon>
        <taxon>Phasmatodea</taxon>
        <taxon>Timematodea</taxon>
        <taxon>Timematoidea</taxon>
        <taxon>Timematidae</taxon>
        <taxon>Timema</taxon>
    </lineage>
</organism>
<evidence type="ECO:0000256" key="3">
    <source>
        <dbReference type="ARBA" id="ARBA00006130"/>
    </source>
</evidence>
<evidence type="ECO:0000256" key="4">
    <source>
        <dbReference type="ARBA" id="ARBA00022490"/>
    </source>
</evidence>
<evidence type="ECO:0000256" key="7">
    <source>
        <dbReference type="ARBA" id="ARBA00054331"/>
    </source>
</evidence>
<dbReference type="InterPro" id="IPR019333">
    <property type="entry name" value="INTS3_N"/>
</dbReference>
<dbReference type="Pfam" id="PF24566">
    <property type="entry name" value="HEAT_Ints3_C"/>
    <property type="match status" value="1"/>
</dbReference>
<dbReference type="Pfam" id="PF10189">
    <property type="entry name" value="Ints3_N"/>
    <property type="match status" value="1"/>
</dbReference>
<dbReference type="PANTHER" id="PTHR13587">
    <property type="entry name" value="INTEGRATOR COMPLEX SUBUNIT 3"/>
    <property type="match status" value="1"/>
</dbReference>
<feature type="compositionally biased region" description="Basic and acidic residues" evidence="8">
    <location>
        <begin position="652"/>
        <end position="664"/>
    </location>
</feature>
<keyword evidence="5" id="KW-0539">Nucleus</keyword>
<feature type="domain" description="Ints3-like C-terminal" evidence="10">
    <location>
        <begin position="196"/>
        <end position="587"/>
    </location>
</feature>